<dbReference type="Gene3D" id="3.40.1780.10">
    <property type="entry name" value="QueA-like"/>
    <property type="match status" value="2"/>
</dbReference>
<dbReference type="InterPro" id="IPR003699">
    <property type="entry name" value="QueA"/>
</dbReference>
<dbReference type="PANTHER" id="PTHR30307">
    <property type="entry name" value="S-ADENOSYLMETHIONINE:TRNA RIBOSYLTRANSFERASE-ISOMERASE"/>
    <property type="match status" value="1"/>
</dbReference>
<dbReference type="NCBIfam" id="NF001140">
    <property type="entry name" value="PRK00147.1"/>
    <property type="match status" value="1"/>
</dbReference>
<evidence type="ECO:0000313" key="7">
    <source>
        <dbReference type="EMBL" id="MPM66805.1"/>
    </source>
</evidence>
<dbReference type="EMBL" id="VSSQ01021307">
    <property type="protein sequence ID" value="MPM66805.1"/>
    <property type="molecule type" value="Genomic_DNA"/>
</dbReference>
<keyword evidence="7" id="KW-0413">Isomerase</keyword>
<dbReference type="AlphaFoldDB" id="A0A645BNH3"/>
<dbReference type="FunFam" id="3.40.1780.10:FF:000001">
    <property type="entry name" value="S-adenosylmethionine:tRNA ribosyltransferase-isomerase"/>
    <property type="match status" value="1"/>
</dbReference>
<evidence type="ECO:0000256" key="5">
    <source>
        <dbReference type="ARBA" id="ARBA00022691"/>
    </source>
</evidence>
<keyword evidence="4 7" id="KW-0808">Transferase</keyword>
<dbReference type="GO" id="GO:0005737">
    <property type="term" value="C:cytoplasm"/>
    <property type="evidence" value="ECO:0007669"/>
    <property type="project" value="UniProtKB-SubCell"/>
</dbReference>
<protein>
    <submittedName>
        <fullName evidence="7">S-adenosylmethionine:tRNA ribosyltransferase-isomerase</fullName>
        <ecNumber evidence="7">2.4.99.17</ecNumber>
    </submittedName>
</protein>
<keyword evidence="3" id="KW-0963">Cytoplasm</keyword>
<dbReference type="PANTHER" id="PTHR30307:SF0">
    <property type="entry name" value="S-ADENOSYLMETHIONINE:TRNA RIBOSYLTRANSFERASE-ISOMERASE"/>
    <property type="match status" value="1"/>
</dbReference>
<dbReference type="EC" id="2.4.99.17" evidence="7"/>
<comment type="subcellular location">
    <subcellularLocation>
        <location evidence="1">Cytoplasm</location>
    </subcellularLocation>
</comment>
<dbReference type="InterPro" id="IPR036100">
    <property type="entry name" value="QueA_sf"/>
</dbReference>
<dbReference type="Gene3D" id="2.40.10.240">
    <property type="entry name" value="QueA-like"/>
    <property type="match status" value="1"/>
</dbReference>
<evidence type="ECO:0000256" key="1">
    <source>
        <dbReference type="ARBA" id="ARBA00004496"/>
    </source>
</evidence>
<evidence type="ECO:0000256" key="2">
    <source>
        <dbReference type="ARBA" id="ARBA00011245"/>
    </source>
</evidence>
<keyword evidence="7" id="KW-0328">Glycosyltransferase</keyword>
<dbReference type="InterPro" id="IPR042119">
    <property type="entry name" value="QueA_dom2"/>
</dbReference>
<dbReference type="GO" id="GO:0051075">
    <property type="term" value="F:S-adenosylmethionine:tRNA ribosyltransferase-isomerase activity"/>
    <property type="evidence" value="ECO:0007669"/>
    <property type="project" value="UniProtKB-EC"/>
</dbReference>
<gene>
    <name evidence="7" type="primary">queA_37</name>
    <name evidence="7" type="ORF">SDC9_113717</name>
</gene>
<reference evidence="7" key="1">
    <citation type="submission" date="2019-08" db="EMBL/GenBank/DDBJ databases">
        <authorList>
            <person name="Kucharzyk K."/>
            <person name="Murdoch R.W."/>
            <person name="Higgins S."/>
            <person name="Loffler F."/>
        </authorList>
    </citation>
    <scope>NUCLEOTIDE SEQUENCE</scope>
</reference>
<accession>A0A645BNH3</accession>
<name>A0A645BNH3_9ZZZZ</name>
<keyword evidence="5" id="KW-0949">S-adenosyl-L-methionine</keyword>
<dbReference type="InterPro" id="IPR042118">
    <property type="entry name" value="QueA_dom1"/>
</dbReference>
<keyword evidence="6" id="KW-0671">Queuosine biosynthesis</keyword>
<evidence type="ECO:0000256" key="4">
    <source>
        <dbReference type="ARBA" id="ARBA00022679"/>
    </source>
</evidence>
<dbReference type="HAMAP" id="MF_00113">
    <property type="entry name" value="QueA"/>
    <property type="match status" value="1"/>
</dbReference>
<evidence type="ECO:0000256" key="3">
    <source>
        <dbReference type="ARBA" id="ARBA00022490"/>
    </source>
</evidence>
<comment type="subunit">
    <text evidence="2">Monomer.</text>
</comment>
<evidence type="ECO:0000256" key="6">
    <source>
        <dbReference type="ARBA" id="ARBA00022785"/>
    </source>
</evidence>
<sequence length="348" mass="38930">MERDLTKTAAYDYDLPKELIAQDPAEPRDSSRLLVVHRKDGLTEDRIFRDITEYLRPGDLLVMNDTRVLPARVEGVKINGGAKVEIFFLNPGARRDEWTALVRPGRKLPEGTKVALDAGVEITVGARLEDGLRTVAFADGDDPFTLIHRYGQTPLPHYITDTHAEPERYQTVYAKREKENSVAAPTAGLHFTPGLLRKLTDMGVPHAFVTLQVGLGTFRPVKAENIAEHVMHTEFCEIPPDAAAAINETKEKGGRVVAVGTTVVRTLESFAREYGRIVPGALSTRLFISPGYRFRVIDALITNFHLPMSTLLMLVSAFGGYETMMRVYNEAVEKRYRFFSFGDSMFIE</sequence>
<dbReference type="GO" id="GO:0008616">
    <property type="term" value="P:tRNA queuosine(34) biosynthetic process"/>
    <property type="evidence" value="ECO:0007669"/>
    <property type="project" value="UniProtKB-KW"/>
</dbReference>
<organism evidence="7">
    <name type="scientific">bioreactor metagenome</name>
    <dbReference type="NCBI Taxonomy" id="1076179"/>
    <lineage>
        <taxon>unclassified sequences</taxon>
        <taxon>metagenomes</taxon>
        <taxon>ecological metagenomes</taxon>
    </lineage>
</organism>
<dbReference type="NCBIfam" id="TIGR00113">
    <property type="entry name" value="queA"/>
    <property type="match status" value="1"/>
</dbReference>
<dbReference type="SUPFAM" id="SSF111337">
    <property type="entry name" value="QueA-like"/>
    <property type="match status" value="1"/>
</dbReference>
<proteinExistence type="inferred from homology"/>
<comment type="caution">
    <text evidence="7">The sequence shown here is derived from an EMBL/GenBank/DDBJ whole genome shotgun (WGS) entry which is preliminary data.</text>
</comment>
<dbReference type="Pfam" id="PF02547">
    <property type="entry name" value="Queuosine_synth"/>
    <property type="match status" value="1"/>
</dbReference>